<gene>
    <name evidence="1" type="ORF">RCL2_001154900</name>
</gene>
<dbReference type="EMBL" id="BLAL01000080">
    <property type="protein sequence ID" value="GES84430.1"/>
    <property type="molecule type" value="Genomic_DNA"/>
</dbReference>
<reference evidence="1" key="1">
    <citation type="submission" date="2019-10" db="EMBL/GenBank/DDBJ databases">
        <title>Conservation and host-specific expression of non-tandemly repeated heterogenous ribosome RNA gene in arbuscular mycorrhizal fungi.</title>
        <authorList>
            <person name="Maeda T."/>
            <person name="Kobayashi Y."/>
            <person name="Nakagawa T."/>
            <person name="Ezawa T."/>
            <person name="Yamaguchi K."/>
            <person name="Bino T."/>
            <person name="Nishimoto Y."/>
            <person name="Shigenobu S."/>
            <person name="Kawaguchi M."/>
        </authorList>
    </citation>
    <scope>NUCLEOTIDE SEQUENCE</scope>
    <source>
        <strain evidence="1">HR1</strain>
    </source>
</reference>
<name>A0A8H3LDN2_9GLOM</name>
<dbReference type="OrthoDB" id="2491115at2759"/>
<proteinExistence type="predicted"/>
<evidence type="ECO:0000313" key="2">
    <source>
        <dbReference type="Proteomes" id="UP000615446"/>
    </source>
</evidence>
<dbReference type="AlphaFoldDB" id="A0A8H3LDN2"/>
<protein>
    <submittedName>
        <fullName evidence="1">Uncharacterized protein</fullName>
    </submittedName>
</protein>
<dbReference type="Proteomes" id="UP000615446">
    <property type="component" value="Unassembled WGS sequence"/>
</dbReference>
<accession>A0A8H3LDN2</accession>
<organism evidence="1 2">
    <name type="scientific">Rhizophagus clarus</name>
    <dbReference type="NCBI Taxonomy" id="94130"/>
    <lineage>
        <taxon>Eukaryota</taxon>
        <taxon>Fungi</taxon>
        <taxon>Fungi incertae sedis</taxon>
        <taxon>Mucoromycota</taxon>
        <taxon>Glomeromycotina</taxon>
        <taxon>Glomeromycetes</taxon>
        <taxon>Glomerales</taxon>
        <taxon>Glomeraceae</taxon>
        <taxon>Rhizophagus</taxon>
    </lineage>
</organism>
<evidence type="ECO:0000313" key="1">
    <source>
        <dbReference type="EMBL" id="GES84430.1"/>
    </source>
</evidence>
<sequence>MLLMSRTSLGADYDISKSRTPLEAEYDISKIQTFHFKDWTLFEGPDEAQTPFKDPGRRNTVHLSKVRDWIPRRNFEGLGLPGMLQNFKGLWLLDENFENLQFSLGAIIFSSIPKLSERLLHLQFLPLTRVLYQFSASSARHDTTNPNASSLLAA</sequence>
<comment type="caution">
    <text evidence="1">The sequence shown here is derived from an EMBL/GenBank/DDBJ whole genome shotgun (WGS) entry which is preliminary data.</text>
</comment>